<dbReference type="PANTHER" id="PTHR42796">
    <property type="entry name" value="FUMARYLACETOACETATE HYDROLASE DOMAIN-CONTAINING PROTEIN 2A-RELATED"/>
    <property type="match status" value="1"/>
</dbReference>
<proteinExistence type="inferred from homology"/>
<evidence type="ECO:0000313" key="5">
    <source>
        <dbReference type="Proteomes" id="UP000246073"/>
    </source>
</evidence>
<evidence type="ECO:0000313" key="4">
    <source>
        <dbReference type="EMBL" id="SPL62204.1"/>
    </source>
</evidence>
<dbReference type="GO" id="GO:0016787">
    <property type="term" value="F:hydrolase activity"/>
    <property type="evidence" value="ECO:0007669"/>
    <property type="project" value="UniProtKB-KW"/>
</dbReference>
<dbReference type="Gene3D" id="3.90.850.10">
    <property type="entry name" value="Fumarylacetoacetase-like, C-terminal domain"/>
    <property type="match status" value="1"/>
</dbReference>
<dbReference type="AlphaFoldDB" id="A0A2P9HDL8"/>
<dbReference type="Pfam" id="PF01557">
    <property type="entry name" value="FAA_hydrolase"/>
    <property type="match status" value="1"/>
</dbReference>
<evidence type="ECO:0000259" key="3">
    <source>
        <dbReference type="Pfam" id="PF01557"/>
    </source>
</evidence>
<dbReference type="InterPro" id="IPR051121">
    <property type="entry name" value="FAH"/>
</dbReference>
<dbReference type="EMBL" id="OOFM01000001">
    <property type="protein sequence ID" value="SPL62204.1"/>
    <property type="molecule type" value="Genomic_DNA"/>
</dbReference>
<keyword evidence="4" id="KW-0378">Hydrolase</keyword>
<comment type="similarity">
    <text evidence="1">Belongs to the FAH family.</text>
</comment>
<reference evidence="5" key="1">
    <citation type="submission" date="2017-12" db="EMBL/GenBank/DDBJ databases">
        <authorList>
            <person name="Diaz M."/>
        </authorList>
    </citation>
    <scope>NUCLEOTIDE SEQUENCE [LARGE SCALE GENOMIC DNA]</scope>
    <source>
        <strain evidence="5">FI11154</strain>
    </source>
</reference>
<evidence type="ECO:0000256" key="2">
    <source>
        <dbReference type="ARBA" id="ARBA00022723"/>
    </source>
</evidence>
<evidence type="ECO:0000256" key="1">
    <source>
        <dbReference type="ARBA" id="ARBA00010211"/>
    </source>
</evidence>
<organism evidence="4 5">
    <name type="scientific">Ochrobactrum soli</name>
    <dbReference type="NCBI Taxonomy" id="2448455"/>
    <lineage>
        <taxon>Bacteria</taxon>
        <taxon>Pseudomonadati</taxon>
        <taxon>Pseudomonadota</taxon>
        <taxon>Alphaproteobacteria</taxon>
        <taxon>Hyphomicrobiales</taxon>
        <taxon>Brucellaceae</taxon>
        <taxon>Brucella/Ochrobactrum group</taxon>
        <taxon>Ochrobactrum</taxon>
    </lineage>
</organism>
<dbReference type="InterPro" id="IPR011234">
    <property type="entry name" value="Fumarylacetoacetase-like_C"/>
</dbReference>
<dbReference type="RefSeq" id="WP_181375984.1">
    <property type="nucleotide sequence ID" value="NZ_OOFM01000001.1"/>
</dbReference>
<dbReference type="Proteomes" id="UP000246073">
    <property type="component" value="Unassembled WGS sequence"/>
</dbReference>
<feature type="domain" description="Fumarylacetoacetase-like C-terminal" evidence="3">
    <location>
        <begin position="75"/>
        <end position="281"/>
    </location>
</feature>
<dbReference type="GO" id="GO:0046872">
    <property type="term" value="F:metal ion binding"/>
    <property type="evidence" value="ECO:0007669"/>
    <property type="project" value="UniProtKB-KW"/>
</dbReference>
<name>A0A2P9HDL8_9HYPH</name>
<protein>
    <submittedName>
        <fullName evidence="4">Fumarylacetoacetate hydrolase family protein</fullName>
    </submittedName>
</protein>
<dbReference type="PANTHER" id="PTHR42796:SF4">
    <property type="entry name" value="FUMARYLACETOACETATE HYDROLASE DOMAIN-CONTAINING PROTEIN 2A"/>
    <property type="match status" value="1"/>
</dbReference>
<dbReference type="InterPro" id="IPR036663">
    <property type="entry name" value="Fumarylacetoacetase_C_sf"/>
</dbReference>
<keyword evidence="2" id="KW-0479">Metal-binding</keyword>
<dbReference type="GO" id="GO:0044281">
    <property type="term" value="P:small molecule metabolic process"/>
    <property type="evidence" value="ECO:0007669"/>
    <property type="project" value="UniProtKB-ARBA"/>
</dbReference>
<dbReference type="SUPFAM" id="SSF56529">
    <property type="entry name" value="FAH"/>
    <property type="match status" value="1"/>
</dbReference>
<sequence>MTRVVNVSGRLKLKLADGIVDVEKASDGRFSSDPQRIYEHWDAFIDWASSQKRKADEPLPEATLIGTPVPTPRQIVAVGLNYHSHLQHSGLVAPEEPGVFAKFITSLSGPYSNIEVPSDVVFTEAELAIVLKREAYRVNESAALDYIAGVTVAQDLYDRNSVVKVAAADGSPAVVYINPSKSRVSFTPLGAEVVSLDEVGDMANLSIELDVNGVPIQRGHTSDLVFSVPALISRLSHKIRLLPGDVILTGSPARVEGTEAQNLRPGDVIRASIPGISEQRTVAVLPDFVQESLVA</sequence>
<gene>
    <name evidence="4" type="ORF">OHAE_4996</name>
</gene>
<accession>A0A2P9HDL8</accession>